<sequence length="54" mass="6267">YYNLATAYEGLQDNKKAVKNAENAVEIARLTFGNEHSETQQYTNYLQQIKKLSR</sequence>
<dbReference type="AlphaFoldDB" id="A0A820FEC7"/>
<evidence type="ECO:0000313" key="2">
    <source>
        <dbReference type="Proteomes" id="UP000663881"/>
    </source>
</evidence>
<protein>
    <recommendedName>
        <fullName evidence="3">Tetratricopeptide repeat protein</fullName>
    </recommendedName>
</protein>
<evidence type="ECO:0008006" key="3">
    <source>
        <dbReference type="Google" id="ProtNLM"/>
    </source>
</evidence>
<dbReference type="Gene3D" id="1.25.40.10">
    <property type="entry name" value="Tetratricopeptide repeat domain"/>
    <property type="match status" value="1"/>
</dbReference>
<accession>A0A820FEC7</accession>
<evidence type="ECO:0000313" key="1">
    <source>
        <dbReference type="EMBL" id="CAF4259780.1"/>
    </source>
</evidence>
<dbReference type="InterPro" id="IPR011990">
    <property type="entry name" value="TPR-like_helical_dom_sf"/>
</dbReference>
<feature type="non-terminal residue" evidence="1">
    <location>
        <position position="1"/>
    </location>
</feature>
<comment type="caution">
    <text evidence="1">The sequence shown here is derived from an EMBL/GenBank/DDBJ whole genome shotgun (WGS) entry which is preliminary data.</text>
</comment>
<dbReference type="EMBL" id="CAJOAY010013019">
    <property type="protein sequence ID" value="CAF4259780.1"/>
    <property type="molecule type" value="Genomic_DNA"/>
</dbReference>
<dbReference type="Proteomes" id="UP000663881">
    <property type="component" value="Unassembled WGS sequence"/>
</dbReference>
<reference evidence="1" key="1">
    <citation type="submission" date="2021-02" db="EMBL/GenBank/DDBJ databases">
        <authorList>
            <person name="Nowell W R."/>
        </authorList>
    </citation>
    <scope>NUCLEOTIDE SEQUENCE</scope>
</reference>
<proteinExistence type="predicted"/>
<name>A0A820FEC7_9BILA</name>
<gene>
    <name evidence="1" type="ORF">OKA104_LOCUS44062</name>
</gene>
<organism evidence="1 2">
    <name type="scientific">Adineta steineri</name>
    <dbReference type="NCBI Taxonomy" id="433720"/>
    <lineage>
        <taxon>Eukaryota</taxon>
        <taxon>Metazoa</taxon>
        <taxon>Spiralia</taxon>
        <taxon>Gnathifera</taxon>
        <taxon>Rotifera</taxon>
        <taxon>Eurotatoria</taxon>
        <taxon>Bdelloidea</taxon>
        <taxon>Adinetida</taxon>
        <taxon>Adinetidae</taxon>
        <taxon>Adineta</taxon>
    </lineage>
</organism>